<dbReference type="CDD" id="cd02120">
    <property type="entry name" value="PA_subtilisin_like"/>
    <property type="match status" value="1"/>
</dbReference>
<dbReference type="InterPro" id="IPR000209">
    <property type="entry name" value="Peptidase_S8/S53_dom"/>
</dbReference>
<evidence type="ECO:0000259" key="8">
    <source>
        <dbReference type="Pfam" id="PF00082"/>
    </source>
</evidence>
<evidence type="ECO:0000259" key="9">
    <source>
        <dbReference type="Pfam" id="PF05922"/>
    </source>
</evidence>
<feature type="domain" description="Inhibitor I9" evidence="9">
    <location>
        <begin position="253"/>
        <end position="331"/>
    </location>
</feature>
<evidence type="ECO:0000256" key="3">
    <source>
        <dbReference type="ARBA" id="ARBA00022729"/>
    </source>
</evidence>
<gene>
    <name evidence="12" type="primary">LOC110779137</name>
</gene>
<dbReference type="Gene3D" id="3.40.50.200">
    <property type="entry name" value="Peptidase S8/S53 domain"/>
    <property type="match status" value="1"/>
</dbReference>
<feature type="compositionally biased region" description="Basic and acidic residues" evidence="7">
    <location>
        <begin position="13"/>
        <end position="25"/>
    </location>
</feature>
<dbReference type="PRINTS" id="PR00723">
    <property type="entry name" value="SUBTILISIN"/>
</dbReference>
<dbReference type="RefSeq" id="XP_056698363.1">
    <property type="nucleotide sequence ID" value="XM_056842385.1"/>
</dbReference>
<feature type="active site" description="Charge relay system" evidence="6">
    <location>
        <position position="441"/>
    </location>
</feature>
<feature type="compositionally biased region" description="Basic residues" evidence="7">
    <location>
        <begin position="1"/>
        <end position="11"/>
    </location>
</feature>
<dbReference type="InterPro" id="IPR037045">
    <property type="entry name" value="S8pro/Inhibitor_I9_sf"/>
</dbReference>
<feature type="domain" description="Subtilisin-like protease fibronectin type-III" evidence="10">
    <location>
        <begin position="890"/>
        <end position="985"/>
    </location>
</feature>
<sequence length="996" mass="107393">MSRWRSKRQARQGKGESKVAEGGRPDDDEIGVDKPSLVVDLVSKSKSGGHPDELEDPLSGIPADVRSQIPAEVARRARSSGDKYYSNVVQTYRASSGSSSYSPRHPKAVVFPIAKDKGKDAAAAEDENVPATPHYSSKDRVAICRKVFKAVPAEYVASLPGRKTDAQFGAIQATLLDLFCRMEFCKSWKTRTAEELKAQVAESTHHGDYAFKSIEEVRLQIEGCLSKAYIPSIASKTQILAFLWFSAYGSAKVHIVYMGDRKHQELQQIHDSHHQILANLLGSKKAAEKSILYSYKHGFSGFAAMLTKSQAEVIADHPEVISVLPNRILHVQTTRSWDFLNVKPQLVNGILSKAHHGAGTIIGIIDSGIWPESKSFRDDGMKGVPSRWRGICQGGERFNHSHCNKKIIGARWYIKGYEAVIGDLDRTVLPEFLSPRDAIGHGTHTASTAAGAFVKNARFSTLEEGLARGGAPSAHLAVYKACWGAGICIPADVLAAFDDAISDGVDVLSVSLSFPPPLDNYMNDPIAVGSFHATAQGIAVVCSAGNVGPQPQTVVGVAPWMITVAASSTDKAFPSAITLGNNQTLWGQSLLTGKDLNMFYPLVFGGDIATSVGGLGAINCASGSLDTALAQGKVVLCYQSQTQSASDVATETVKEAKGAGLIFAQFPTKDVYLTSKFPTVLVDYTIGTSVLNYIRAASQPRVKLRLTKTIVGRQYSPEVASFSSRGPSSFSPQVLKPDIAAPGVNILAAWAPVSELEALSGRLPPQNFRIASGTSMSCPHVSGIVALLKAVHPTWSPAAIKSAIITTASTKDRYEQHIVAEGFPHKVADAFDYGGGHIEPNKAIDPGLIYDMKTSDYIPFLCLLGHTNSAIKSMTKTDIKCPNKNNSLVNLNLPSISIPELKNSLVVKRTVTNVGPALSVYKARIEAPGGVSVEVNPSVLAFNSTAKKLKFTVTFTSLLKVQGRYSFGYLYWEDGFYVVRIPLVVRIVIEDYYSYA</sequence>
<keyword evidence="2 6" id="KW-0645">Protease</keyword>
<keyword evidence="4 6" id="KW-0378">Hydrolase</keyword>
<dbReference type="InterPro" id="IPR045051">
    <property type="entry name" value="SBT"/>
</dbReference>
<proteinExistence type="inferred from homology"/>
<dbReference type="PROSITE" id="PS00138">
    <property type="entry name" value="SUBTILASE_SER"/>
    <property type="match status" value="1"/>
</dbReference>
<dbReference type="CDD" id="cd04852">
    <property type="entry name" value="Peptidases_S8_3"/>
    <property type="match status" value="1"/>
</dbReference>
<dbReference type="Pfam" id="PF17766">
    <property type="entry name" value="fn3_6"/>
    <property type="match status" value="1"/>
</dbReference>
<dbReference type="InterPro" id="IPR015500">
    <property type="entry name" value="Peptidase_S8_subtilisin-rel"/>
</dbReference>
<dbReference type="Gene3D" id="3.50.30.30">
    <property type="match status" value="1"/>
</dbReference>
<dbReference type="PROSITE" id="PS51892">
    <property type="entry name" value="SUBTILASE"/>
    <property type="match status" value="1"/>
</dbReference>
<evidence type="ECO:0000313" key="12">
    <source>
        <dbReference type="RefSeq" id="XP_056698363.1"/>
    </source>
</evidence>
<dbReference type="Pfam" id="PF05922">
    <property type="entry name" value="Inhibitor_I9"/>
    <property type="match status" value="1"/>
</dbReference>
<comment type="similarity">
    <text evidence="1 6">Belongs to the peptidase S8 family.</text>
</comment>
<evidence type="ECO:0000256" key="7">
    <source>
        <dbReference type="SAM" id="MobiDB-lite"/>
    </source>
</evidence>
<evidence type="ECO:0000256" key="2">
    <source>
        <dbReference type="ARBA" id="ARBA00022670"/>
    </source>
</evidence>
<evidence type="ECO:0000256" key="6">
    <source>
        <dbReference type="PROSITE-ProRule" id="PRU01240"/>
    </source>
</evidence>
<evidence type="ECO:0000259" key="10">
    <source>
        <dbReference type="Pfam" id="PF17766"/>
    </source>
</evidence>
<feature type="compositionally biased region" description="Low complexity" evidence="7">
    <location>
        <begin position="36"/>
        <end position="46"/>
    </location>
</feature>
<dbReference type="Gene3D" id="3.30.70.80">
    <property type="entry name" value="Peptidase S8 propeptide/proteinase inhibitor I9"/>
    <property type="match status" value="1"/>
</dbReference>
<feature type="region of interest" description="Disordered" evidence="7">
    <location>
        <begin position="1"/>
        <end position="66"/>
    </location>
</feature>
<dbReference type="Pfam" id="PF00082">
    <property type="entry name" value="Peptidase_S8"/>
    <property type="match status" value="1"/>
</dbReference>
<reference evidence="12" key="2">
    <citation type="submission" date="2025-08" db="UniProtKB">
        <authorList>
            <consortium name="RefSeq"/>
        </authorList>
    </citation>
    <scope>IDENTIFICATION</scope>
    <source>
        <tissue evidence="12">Leaf</tissue>
    </source>
</reference>
<dbReference type="Proteomes" id="UP000813463">
    <property type="component" value="Chromosome 4"/>
</dbReference>
<keyword evidence="11" id="KW-1185">Reference proteome</keyword>
<reference evidence="11" key="1">
    <citation type="journal article" date="2021" name="Nat. Commun.">
        <title>Genomic analyses provide insights into spinach domestication and the genetic basis of agronomic traits.</title>
        <authorList>
            <person name="Cai X."/>
            <person name="Sun X."/>
            <person name="Xu C."/>
            <person name="Sun H."/>
            <person name="Wang X."/>
            <person name="Ge C."/>
            <person name="Zhang Z."/>
            <person name="Wang Q."/>
            <person name="Fei Z."/>
            <person name="Jiao C."/>
            <person name="Wang Q."/>
        </authorList>
    </citation>
    <scope>NUCLEOTIDE SEQUENCE [LARGE SCALE GENOMIC DNA]</scope>
    <source>
        <strain evidence="11">cv. Varoflay</strain>
    </source>
</reference>
<dbReference type="Gene3D" id="2.60.40.2310">
    <property type="match status" value="1"/>
</dbReference>
<feature type="domain" description="Peptidase S8/S53" evidence="8">
    <location>
        <begin position="357"/>
        <end position="811"/>
    </location>
</feature>
<evidence type="ECO:0000256" key="5">
    <source>
        <dbReference type="ARBA" id="ARBA00022825"/>
    </source>
</evidence>
<dbReference type="InterPro" id="IPR023828">
    <property type="entry name" value="Peptidase_S8_Ser-AS"/>
</dbReference>
<feature type="active site" description="Charge relay system" evidence="6">
    <location>
        <position position="366"/>
    </location>
</feature>
<evidence type="ECO:0000256" key="1">
    <source>
        <dbReference type="ARBA" id="ARBA00011073"/>
    </source>
</evidence>
<name>A0ABM3RRW0_SPIOL</name>
<accession>A0ABM3RRW0</accession>
<feature type="active site" description="Charge relay system" evidence="6">
    <location>
        <position position="775"/>
    </location>
</feature>
<keyword evidence="3" id="KW-0732">Signal</keyword>
<dbReference type="GeneID" id="110779137"/>
<dbReference type="SUPFAM" id="SSF52743">
    <property type="entry name" value="Subtilisin-like"/>
    <property type="match status" value="1"/>
</dbReference>
<organism evidence="11 12">
    <name type="scientific">Spinacia oleracea</name>
    <name type="common">Spinach</name>
    <dbReference type="NCBI Taxonomy" id="3562"/>
    <lineage>
        <taxon>Eukaryota</taxon>
        <taxon>Viridiplantae</taxon>
        <taxon>Streptophyta</taxon>
        <taxon>Embryophyta</taxon>
        <taxon>Tracheophyta</taxon>
        <taxon>Spermatophyta</taxon>
        <taxon>Magnoliopsida</taxon>
        <taxon>eudicotyledons</taxon>
        <taxon>Gunneridae</taxon>
        <taxon>Pentapetalae</taxon>
        <taxon>Caryophyllales</taxon>
        <taxon>Chenopodiaceae</taxon>
        <taxon>Chenopodioideae</taxon>
        <taxon>Anserineae</taxon>
        <taxon>Spinacia</taxon>
    </lineage>
</organism>
<evidence type="ECO:0000313" key="11">
    <source>
        <dbReference type="Proteomes" id="UP000813463"/>
    </source>
</evidence>
<dbReference type="InterPro" id="IPR034197">
    <property type="entry name" value="Peptidases_S8_3"/>
</dbReference>
<dbReference type="PANTHER" id="PTHR10795">
    <property type="entry name" value="PROPROTEIN CONVERTASE SUBTILISIN/KEXIN"/>
    <property type="match status" value="1"/>
</dbReference>
<keyword evidence="5 6" id="KW-0720">Serine protease</keyword>
<dbReference type="InterPro" id="IPR041469">
    <property type="entry name" value="Subtilisin-like_FN3"/>
</dbReference>
<dbReference type="InterPro" id="IPR036852">
    <property type="entry name" value="Peptidase_S8/S53_dom_sf"/>
</dbReference>
<dbReference type="InterPro" id="IPR010259">
    <property type="entry name" value="S8pro/Inhibitor_I9"/>
</dbReference>
<protein>
    <submittedName>
        <fullName evidence="12">Subtilisin-like protease SBT3.9</fullName>
    </submittedName>
</protein>
<evidence type="ECO:0000256" key="4">
    <source>
        <dbReference type="ARBA" id="ARBA00022801"/>
    </source>
</evidence>